<organism evidence="1 2">
    <name type="scientific">Sphaerobolus stellatus (strain SS14)</name>
    <dbReference type="NCBI Taxonomy" id="990650"/>
    <lineage>
        <taxon>Eukaryota</taxon>
        <taxon>Fungi</taxon>
        <taxon>Dikarya</taxon>
        <taxon>Basidiomycota</taxon>
        <taxon>Agaricomycotina</taxon>
        <taxon>Agaricomycetes</taxon>
        <taxon>Phallomycetidae</taxon>
        <taxon>Geastrales</taxon>
        <taxon>Sphaerobolaceae</taxon>
        <taxon>Sphaerobolus</taxon>
    </lineage>
</organism>
<accession>A0A0C9UYI1</accession>
<name>A0A0C9UYI1_SPHS4</name>
<evidence type="ECO:0000313" key="1">
    <source>
        <dbReference type="EMBL" id="KIJ39904.1"/>
    </source>
</evidence>
<reference evidence="1 2" key="1">
    <citation type="submission" date="2014-06" db="EMBL/GenBank/DDBJ databases">
        <title>Evolutionary Origins and Diversification of the Mycorrhizal Mutualists.</title>
        <authorList>
            <consortium name="DOE Joint Genome Institute"/>
            <consortium name="Mycorrhizal Genomics Consortium"/>
            <person name="Kohler A."/>
            <person name="Kuo A."/>
            <person name="Nagy L.G."/>
            <person name="Floudas D."/>
            <person name="Copeland A."/>
            <person name="Barry K.W."/>
            <person name="Cichocki N."/>
            <person name="Veneault-Fourrey C."/>
            <person name="LaButti K."/>
            <person name="Lindquist E.A."/>
            <person name="Lipzen A."/>
            <person name="Lundell T."/>
            <person name="Morin E."/>
            <person name="Murat C."/>
            <person name="Riley R."/>
            <person name="Ohm R."/>
            <person name="Sun H."/>
            <person name="Tunlid A."/>
            <person name="Henrissat B."/>
            <person name="Grigoriev I.V."/>
            <person name="Hibbett D.S."/>
            <person name="Martin F."/>
        </authorList>
    </citation>
    <scope>NUCLEOTIDE SEQUENCE [LARGE SCALE GENOMIC DNA]</scope>
    <source>
        <strain evidence="1 2">SS14</strain>
    </source>
</reference>
<dbReference type="EMBL" id="KN837148">
    <property type="protein sequence ID" value="KIJ39904.1"/>
    <property type="molecule type" value="Genomic_DNA"/>
</dbReference>
<gene>
    <name evidence="1" type="ORF">M422DRAFT_257227</name>
</gene>
<keyword evidence="2" id="KW-1185">Reference proteome</keyword>
<proteinExistence type="predicted"/>
<dbReference type="Proteomes" id="UP000054279">
    <property type="component" value="Unassembled WGS sequence"/>
</dbReference>
<protein>
    <submittedName>
        <fullName evidence="1">Uncharacterized protein</fullName>
    </submittedName>
</protein>
<evidence type="ECO:0000313" key="2">
    <source>
        <dbReference type="Proteomes" id="UP000054279"/>
    </source>
</evidence>
<dbReference type="HOGENOM" id="CLU_1732645_0_0_1"/>
<dbReference type="AlphaFoldDB" id="A0A0C9UYI1"/>
<sequence>MNRSQLETATECLQFCILFGSRLRHTLLLPASCASPRRQVRAEAKSVRPGGIPLSAAIQSTSRAHSPSAIRHSAYPTDSLRLPWPVFLERPPLSSDELGRLNTAYEHSMSIQFLLWFTRVMTYASSGFRSAAHPPSISMRTITGAELISDR</sequence>